<accession>A0ABN8E362</accession>
<dbReference type="Pfam" id="PF11575">
    <property type="entry name" value="FhuF_C"/>
    <property type="match status" value="1"/>
</dbReference>
<dbReference type="Proteomes" id="UP000838748">
    <property type="component" value="Unassembled WGS sequence"/>
</dbReference>
<protein>
    <recommendedName>
        <fullName evidence="1">Ferric siderophore reductase C-terminal domain-containing protein</fullName>
    </recommendedName>
</protein>
<sequence>MKATANLDNLFDKALQVSPYLKGEPYSSSIASDKLLFMGRDCSAQINHLYESLAETYPEAGKSYYLTRTWDLLCWQPLYLSFVAIYQLQAVPKIQQIVQCFQPNSIYGFYFPKSEMESDQIPDMIKKVSIELKGLFDNYREQMSQFIRIRPGFTNHLFADALLKLIVRFQQTSKDLPSPDWLQHARLWLHHCGLPTLLADKLICPPCGTQLSYVRTSCCQVYRCSDGSLCDDCPRVNTNRS</sequence>
<dbReference type="InterPro" id="IPR023998">
    <property type="entry name" value="FCR-like"/>
</dbReference>
<gene>
    <name evidence="2" type="ORF">VMF7928_02337</name>
</gene>
<proteinExistence type="predicted"/>
<evidence type="ECO:0000259" key="1">
    <source>
        <dbReference type="Pfam" id="PF11575"/>
    </source>
</evidence>
<keyword evidence="3" id="KW-1185">Reference proteome</keyword>
<name>A0ABN8E362_9VIBR</name>
<dbReference type="EMBL" id="CAKLDM010000002">
    <property type="protein sequence ID" value="CAH0539660.1"/>
    <property type="molecule type" value="Genomic_DNA"/>
</dbReference>
<evidence type="ECO:0000313" key="2">
    <source>
        <dbReference type="EMBL" id="CAH0539660.1"/>
    </source>
</evidence>
<comment type="caution">
    <text evidence="2">The sequence shown here is derived from an EMBL/GenBank/DDBJ whole genome shotgun (WGS) entry which is preliminary data.</text>
</comment>
<dbReference type="InterPro" id="IPR024726">
    <property type="entry name" value="FhuF_C"/>
</dbReference>
<organism evidence="2 3">
    <name type="scientific">Vibrio marisflavi CECT 7928</name>
    <dbReference type="NCBI Taxonomy" id="634439"/>
    <lineage>
        <taxon>Bacteria</taxon>
        <taxon>Pseudomonadati</taxon>
        <taxon>Pseudomonadota</taxon>
        <taxon>Gammaproteobacteria</taxon>
        <taxon>Vibrionales</taxon>
        <taxon>Vibrionaceae</taxon>
        <taxon>Vibrio</taxon>
    </lineage>
</organism>
<reference evidence="2" key="1">
    <citation type="submission" date="2021-11" db="EMBL/GenBank/DDBJ databases">
        <authorList>
            <person name="Rodrigo-Torres L."/>
            <person name="Arahal R. D."/>
            <person name="Lucena T."/>
        </authorList>
    </citation>
    <scope>NUCLEOTIDE SEQUENCE</scope>
    <source>
        <strain evidence="2">CECT 7928</strain>
    </source>
</reference>
<evidence type="ECO:0000313" key="3">
    <source>
        <dbReference type="Proteomes" id="UP000838748"/>
    </source>
</evidence>
<dbReference type="NCBIfam" id="TIGR03950">
    <property type="entry name" value="sidero_Fe_reduc"/>
    <property type="match status" value="1"/>
</dbReference>
<feature type="domain" description="Ferric siderophore reductase C-terminal" evidence="1">
    <location>
        <begin position="215"/>
        <end position="235"/>
    </location>
</feature>